<dbReference type="GO" id="GO:0005737">
    <property type="term" value="C:cytoplasm"/>
    <property type="evidence" value="ECO:0007669"/>
    <property type="project" value="TreeGrafter"/>
</dbReference>
<keyword evidence="4" id="KW-1185">Reference proteome</keyword>
<feature type="transmembrane region" description="Helical" evidence="2">
    <location>
        <begin position="184"/>
        <end position="210"/>
    </location>
</feature>
<reference evidence="3 4" key="1">
    <citation type="submission" date="2020-12" db="EMBL/GenBank/DDBJ databases">
        <authorList>
            <person name="Zhou J."/>
        </authorList>
    </citation>
    <scope>NUCLEOTIDE SEQUENCE [LARGE SCALE GENOMIC DNA]</scope>
    <source>
        <strain evidence="3 4">CCUG 61299</strain>
    </source>
</reference>
<keyword evidence="2" id="KW-0472">Membrane</keyword>
<dbReference type="PROSITE" id="PS50012">
    <property type="entry name" value="RCC1_3"/>
    <property type="match status" value="1"/>
</dbReference>
<evidence type="ECO:0008006" key="5">
    <source>
        <dbReference type="Google" id="ProtNLM"/>
    </source>
</evidence>
<dbReference type="RefSeq" id="WP_200276066.1">
    <property type="nucleotide sequence ID" value="NZ_CP066802.1"/>
</dbReference>
<dbReference type="SUPFAM" id="SSF50985">
    <property type="entry name" value="RCC1/BLIP-II"/>
    <property type="match status" value="1"/>
</dbReference>
<feature type="compositionally biased region" description="Low complexity" evidence="1">
    <location>
        <begin position="57"/>
        <end position="77"/>
    </location>
</feature>
<keyword evidence="2" id="KW-1133">Transmembrane helix</keyword>
<keyword evidence="2" id="KW-0812">Transmembrane</keyword>
<dbReference type="Gene3D" id="2.130.10.30">
    <property type="entry name" value="Regulator of chromosome condensation 1/beta-lactamase-inhibitor protein II"/>
    <property type="match status" value="1"/>
</dbReference>
<dbReference type="GO" id="GO:0005085">
    <property type="term" value="F:guanyl-nucleotide exchange factor activity"/>
    <property type="evidence" value="ECO:0007669"/>
    <property type="project" value="TreeGrafter"/>
</dbReference>
<dbReference type="Pfam" id="PF13540">
    <property type="entry name" value="RCC1_2"/>
    <property type="match status" value="2"/>
</dbReference>
<dbReference type="EMBL" id="CP066802">
    <property type="protein sequence ID" value="QQM67458.1"/>
    <property type="molecule type" value="Genomic_DNA"/>
</dbReference>
<dbReference type="PANTHER" id="PTHR45982:SF1">
    <property type="entry name" value="REGULATOR OF CHROMOSOME CONDENSATION"/>
    <property type="match status" value="1"/>
</dbReference>
<name>A0A7T7M9N1_9ACTO</name>
<evidence type="ECO:0000313" key="4">
    <source>
        <dbReference type="Proteomes" id="UP000595895"/>
    </source>
</evidence>
<feature type="compositionally biased region" description="Low complexity" evidence="1">
    <location>
        <begin position="128"/>
        <end position="140"/>
    </location>
</feature>
<dbReference type="InterPro" id="IPR000408">
    <property type="entry name" value="Reg_chr_condens"/>
</dbReference>
<proteinExistence type="predicted"/>
<protein>
    <recommendedName>
        <fullName evidence="5">Chromosome condensation regulator RCC1</fullName>
    </recommendedName>
</protein>
<feature type="region of interest" description="Disordered" evidence="1">
    <location>
        <begin position="113"/>
        <end position="177"/>
    </location>
</feature>
<evidence type="ECO:0000256" key="2">
    <source>
        <dbReference type="SAM" id="Phobius"/>
    </source>
</evidence>
<dbReference type="InterPro" id="IPR051553">
    <property type="entry name" value="Ran_GTPase-activating"/>
</dbReference>
<sequence length="434" mass="43676">MMSPEEVLYQVGNNAAKAWEALHSGHRWTPEQAEWLRSVAGAGTAVAAQGATAAPRPVPAAASANAPADDAAPARPVETSTGFVDNEDTRVVPHFPRPVAGAVQPAPVTASVNAPVGGTAPDRMRPQAASPATPAPLSSPEGYKEAPAWPVGGATAGSGARSAPSVAAGSAGAWKQQPPRRRPLLRWVLIVLGLLAVVAVALACGFWLFAGGSQPQDTPKDAGAQTAPEATSGATAPAVQAPAPPAVLRAGFGSYICSSKGQGVQCWGARKTGEKVPLAPVAGLEDVKVVALSVGRGFATAVAEDGTVYAWGANDVGQLGAGEAAGSESALTVGTLPGTPKQLVSGTEHTCALVADEVYCFGSNRYGQVDGTTSNGPTGVTQVPGVSGVVQIGTSGYDSWAATADGIWSWGNNNWGQVTDGAEKVVPPTFTADR</sequence>
<dbReference type="Proteomes" id="UP000595895">
    <property type="component" value="Chromosome"/>
</dbReference>
<dbReference type="KEGG" id="awe:JG540_00660"/>
<dbReference type="PRINTS" id="PR00633">
    <property type="entry name" value="RCCNDNSATION"/>
</dbReference>
<dbReference type="AlphaFoldDB" id="A0A7T7M9N1"/>
<evidence type="ECO:0000256" key="1">
    <source>
        <dbReference type="SAM" id="MobiDB-lite"/>
    </source>
</evidence>
<organism evidence="3 4">
    <name type="scientific">Actinomyces weissii</name>
    <dbReference type="NCBI Taxonomy" id="675090"/>
    <lineage>
        <taxon>Bacteria</taxon>
        <taxon>Bacillati</taxon>
        <taxon>Actinomycetota</taxon>
        <taxon>Actinomycetes</taxon>
        <taxon>Actinomycetales</taxon>
        <taxon>Actinomycetaceae</taxon>
        <taxon>Actinomyces</taxon>
    </lineage>
</organism>
<feature type="region of interest" description="Disordered" evidence="1">
    <location>
        <begin position="57"/>
        <end position="81"/>
    </location>
</feature>
<gene>
    <name evidence="3" type="ORF">JG540_00660</name>
</gene>
<dbReference type="InterPro" id="IPR009091">
    <property type="entry name" value="RCC1/BLIP-II"/>
</dbReference>
<feature type="compositionally biased region" description="Low complexity" evidence="1">
    <location>
        <begin position="157"/>
        <end position="173"/>
    </location>
</feature>
<evidence type="ECO:0000313" key="3">
    <source>
        <dbReference type="EMBL" id="QQM67458.1"/>
    </source>
</evidence>
<accession>A0A7T7M9N1</accession>
<dbReference type="PANTHER" id="PTHR45982">
    <property type="entry name" value="REGULATOR OF CHROMOSOME CONDENSATION"/>
    <property type="match status" value="1"/>
</dbReference>
<feature type="region of interest" description="Disordered" evidence="1">
    <location>
        <begin position="215"/>
        <end position="239"/>
    </location>
</feature>